<organism evidence="2 3">
    <name type="scientific">Luteimonas composti</name>
    <dbReference type="NCBI Taxonomy" id="398257"/>
    <lineage>
        <taxon>Bacteria</taxon>
        <taxon>Pseudomonadati</taxon>
        <taxon>Pseudomonadota</taxon>
        <taxon>Gammaproteobacteria</taxon>
        <taxon>Lysobacterales</taxon>
        <taxon>Lysobacteraceae</taxon>
        <taxon>Luteimonas</taxon>
    </lineage>
</organism>
<dbReference type="Proteomes" id="UP001160550">
    <property type="component" value="Unassembled WGS sequence"/>
</dbReference>
<accession>A0ABT6MRC6</accession>
<dbReference type="SUPFAM" id="SSF53474">
    <property type="entry name" value="alpha/beta-Hydrolases"/>
    <property type="match status" value="1"/>
</dbReference>
<dbReference type="InterPro" id="IPR051340">
    <property type="entry name" value="Haloalkane_dehalogenase"/>
</dbReference>
<keyword evidence="2" id="KW-0378">Hydrolase</keyword>
<protein>
    <submittedName>
        <fullName evidence="2">Alpha/beta hydrolase</fullName>
    </submittedName>
</protein>
<dbReference type="PANTHER" id="PTHR42977:SF1">
    <property type="entry name" value="BLR6576 PROTEIN"/>
    <property type="match status" value="1"/>
</dbReference>
<dbReference type="PRINTS" id="PR00111">
    <property type="entry name" value="ABHYDROLASE"/>
</dbReference>
<reference evidence="2" key="1">
    <citation type="journal article" date="2007" name="Int. J. Syst. Evol. Microbiol.">
        <title>Luteimonas composti sp. nov., a moderately thermophilic bacterium isolated from food waste.</title>
        <authorList>
            <person name="Young C.C."/>
            <person name="Kampfer P."/>
            <person name="Chen W.M."/>
            <person name="Yen W.S."/>
            <person name="Arun A.B."/>
            <person name="Lai W.A."/>
            <person name="Shen F.T."/>
            <person name="Rekha P.D."/>
            <person name="Lin K.Y."/>
            <person name="Chou J.H."/>
        </authorList>
    </citation>
    <scope>NUCLEOTIDE SEQUENCE</scope>
    <source>
        <strain evidence="2">CC-YY355</strain>
    </source>
</reference>
<dbReference type="Gene3D" id="3.40.50.1820">
    <property type="entry name" value="alpha/beta hydrolase"/>
    <property type="match status" value="1"/>
</dbReference>
<sequence>MAKVDLPAYAGSADPDRYVRVRHRRVDVSGVDTFYREAGPDGAPVVLLPHGYPCSSFEFRNLMPRLADRWRLLAPDYPGMGYSATPEDFEYGFDGYARFLDGFVRALGVERFAIYLHDFGSAVGARLAIMDPSRVVAQVIQNGDIPYEDALGPKYADIEATWTLAPEAMRDALRGALTEDAYREEFLNNVGPALQARIPPDLWQLHWSLTTPRRMEAMVDLLADLKPNRQWFPVHRRYLRTHRPPTLIVWGPQDHYMPEPSARAYLRDLPDAELHLLDGGHWLLETHLEQVVALMRGFLGRVHAD</sequence>
<dbReference type="Pfam" id="PF00561">
    <property type="entry name" value="Abhydrolase_1"/>
    <property type="match status" value="1"/>
</dbReference>
<evidence type="ECO:0000313" key="2">
    <source>
        <dbReference type="EMBL" id="MDH7452831.1"/>
    </source>
</evidence>
<evidence type="ECO:0000259" key="1">
    <source>
        <dbReference type="Pfam" id="PF00561"/>
    </source>
</evidence>
<evidence type="ECO:0000313" key="3">
    <source>
        <dbReference type="Proteomes" id="UP001160550"/>
    </source>
</evidence>
<keyword evidence="3" id="KW-1185">Reference proteome</keyword>
<dbReference type="GO" id="GO:0016787">
    <property type="term" value="F:hydrolase activity"/>
    <property type="evidence" value="ECO:0007669"/>
    <property type="project" value="UniProtKB-KW"/>
</dbReference>
<dbReference type="RefSeq" id="WP_280942026.1">
    <property type="nucleotide sequence ID" value="NZ_JARYGX010000013.1"/>
</dbReference>
<comment type="caution">
    <text evidence="2">The sequence shown here is derived from an EMBL/GenBank/DDBJ whole genome shotgun (WGS) entry which is preliminary data.</text>
</comment>
<dbReference type="InterPro" id="IPR000073">
    <property type="entry name" value="AB_hydrolase_1"/>
</dbReference>
<reference evidence="2" key="2">
    <citation type="submission" date="2023-04" db="EMBL/GenBank/DDBJ databases">
        <authorList>
            <person name="Sun J.-Q."/>
        </authorList>
    </citation>
    <scope>NUCLEOTIDE SEQUENCE</scope>
    <source>
        <strain evidence="2">CC-YY355</strain>
    </source>
</reference>
<dbReference type="EMBL" id="JARYGX010000013">
    <property type="protein sequence ID" value="MDH7452831.1"/>
    <property type="molecule type" value="Genomic_DNA"/>
</dbReference>
<name>A0ABT6MRC6_9GAMM</name>
<feature type="domain" description="AB hydrolase-1" evidence="1">
    <location>
        <begin position="44"/>
        <end position="287"/>
    </location>
</feature>
<proteinExistence type="predicted"/>
<dbReference type="PANTHER" id="PTHR42977">
    <property type="entry name" value="HYDROLASE-RELATED"/>
    <property type="match status" value="1"/>
</dbReference>
<gene>
    <name evidence="2" type="ORF">QF205_07010</name>
</gene>
<dbReference type="InterPro" id="IPR029058">
    <property type="entry name" value="AB_hydrolase_fold"/>
</dbReference>